<evidence type="ECO:0000256" key="2">
    <source>
        <dbReference type="SAM" id="Phobius"/>
    </source>
</evidence>
<keyword evidence="4" id="KW-1185">Reference proteome</keyword>
<feature type="compositionally biased region" description="Polar residues" evidence="1">
    <location>
        <begin position="360"/>
        <end position="374"/>
    </location>
</feature>
<feature type="region of interest" description="Disordered" evidence="1">
    <location>
        <begin position="360"/>
        <end position="385"/>
    </location>
</feature>
<name>A0A484L877_9ASTE</name>
<keyword evidence="2" id="KW-0812">Transmembrane</keyword>
<feature type="compositionally biased region" description="Basic and acidic residues" evidence="1">
    <location>
        <begin position="473"/>
        <end position="486"/>
    </location>
</feature>
<keyword evidence="2" id="KW-1133">Transmembrane helix</keyword>
<feature type="compositionally biased region" description="Basic and acidic residues" evidence="1">
    <location>
        <begin position="404"/>
        <end position="413"/>
    </location>
</feature>
<dbReference type="PANTHER" id="PTHR33870:SF4">
    <property type="entry name" value="CARDIOMYOPATHY-ASSOCIATED PROTEIN"/>
    <property type="match status" value="1"/>
</dbReference>
<feature type="compositionally biased region" description="Polar residues" evidence="1">
    <location>
        <begin position="487"/>
        <end position="500"/>
    </location>
</feature>
<feature type="compositionally biased region" description="Acidic residues" evidence="1">
    <location>
        <begin position="167"/>
        <end position="180"/>
    </location>
</feature>
<proteinExistence type="predicted"/>
<feature type="region of interest" description="Disordered" evidence="1">
    <location>
        <begin position="568"/>
        <end position="639"/>
    </location>
</feature>
<keyword evidence="2" id="KW-0472">Membrane</keyword>
<evidence type="ECO:0000313" key="4">
    <source>
        <dbReference type="Proteomes" id="UP000595140"/>
    </source>
</evidence>
<feature type="region of interest" description="Disordered" evidence="1">
    <location>
        <begin position="454"/>
        <end position="512"/>
    </location>
</feature>
<dbReference type="Proteomes" id="UP000595140">
    <property type="component" value="Unassembled WGS sequence"/>
</dbReference>
<protein>
    <submittedName>
        <fullName evidence="3">Uncharacterized protein</fullName>
    </submittedName>
</protein>
<feature type="compositionally biased region" description="Acidic residues" evidence="1">
    <location>
        <begin position="419"/>
        <end position="430"/>
    </location>
</feature>
<feature type="transmembrane region" description="Helical" evidence="2">
    <location>
        <begin position="39"/>
        <end position="62"/>
    </location>
</feature>
<dbReference type="PANTHER" id="PTHR33870">
    <property type="entry name" value="CARDIOMYOPATHY-ASSOCIATED PROTEIN"/>
    <property type="match status" value="1"/>
</dbReference>
<reference evidence="3 4" key="1">
    <citation type="submission" date="2018-04" db="EMBL/GenBank/DDBJ databases">
        <authorList>
            <person name="Vogel A."/>
        </authorList>
    </citation>
    <scope>NUCLEOTIDE SEQUENCE [LARGE SCALE GENOMIC DNA]</scope>
</reference>
<feature type="region of interest" description="Disordered" evidence="1">
    <location>
        <begin position="397"/>
        <end position="436"/>
    </location>
</feature>
<organism evidence="3 4">
    <name type="scientific">Cuscuta campestris</name>
    <dbReference type="NCBI Taxonomy" id="132261"/>
    <lineage>
        <taxon>Eukaryota</taxon>
        <taxon>Viridiplantae</taxon>
        <taxon>Streptophyta</taxon>
        <taxon>Embryophyta</taxon>
        <taxon>Tracheophyta</taxon>
        <taxon>Spermatophyta</taxon>
        <taxon>Magnoliopsida</taxon>
        <taxon>eudicotyledons</taxon>
        <taxon>Gunneridae</taxon>
        <taxon>Pentapetalae</taxon>
        <taxon>asterids</taxon>
        <taxon>lamiids</taxon>
        <taxon>Solanales</taxon>
        <taxon>Convolvulaceae</taxon>
        <taxon>Cuscuteae</taxon>
        <taxon>Cuscuta</taxon>
        <taxon>Cuscuta subgen. Grammica</taxon>
        <taxon>Cuscuta sect. Cleistogrammica</taxon>
    </lineage>
</organism>
<feature type="compositionally biased region" description="Polar residues" evidence="1">
    <location>
        <begin position="628"/>
        <end position="639"/>
    </location>
</feature>
<evidence type="ECO:0000313" key="3">
    <source>
        <dbReference type="EMBL" id="VFQ72572.1"/>
    </source>
</evidence>
<feature type="compositionally biased region" description="Low complexity" evidence="1">
    <location>
        <begin position="455"/>
        <end position="472"/>
    </location>
</feature>
<dbReference type="OrthoDB" id="1908091at2759"/>
<dbReference type="AlphaFoldDB" id="A0A484L877"/>
<sequence length="639" mass="71422">MGRKGVVPIAACFRAACDHPFLVVMLCFLAFLYRSFPCVFSLLLSAFPVVFCTFVLLGVLLIHSQPQTRRDEKRIDTAVQFETVLPKDERSQELQFGRSMGELSGAGSDLLGKENSEVQNDKCASSCDSTSESSSSDVEIVPFLDELHPLLHEGTPEPMNLSLQDDYGNEDSVTDSEDSTGDQTESQVEDDAKIQGAEDYLTKSAIKWTEEDEKNVMEVGSSELERNQLLERVMERRKSRKCVSMVAVNEFSNMETCSPQNSVPHIVTRRHNPFDNLPDDTYEQQGLPSIPGSAPSVLVPRQNPFDDIPYYLNEERDHTSRENSQLDFLDFQTKDTFFHRSETFSVAPYESCLFPVYTHSNASKSSSAPETDSVGSVEDLEDKNVIKEEIEEKKLVDEPVLTSKMEHVTEHVGHGSQSSEEDEEEEEESSDSGMRNILVDEIVMKLETLQQNNISSGSICSSPSSSSSSSSEASERIFVVKEKKQPSVENNGISRQSSLEGSEPVYDISPPRVRRNFSSSSIVFDLHEPWFPPVQVKRTVSFAEGVIMMGSNREPDIMSFPIVKEKTLRKSSLSQQPVDEHHVSKPFLDTTMNGNQGDDDKEQLSSTMSESDHPDTQESSNEIDKSGLNFSTDQEVNIE</sequence>
<feature type="transmembrane region" description="Helical" evidence="2">
    <location>
        <begin position="12"/>
        <end position="33"/>
    </location>
</feature>
<evidence type="ECO:0000256" key="1">
    <source>
        <dbReference type="SAM" id="MobiDB-lite"/>
    </source>
</evidence>
<accession>A0A484L877</accession>
<feature type="region of interest" description="Disordered" evidence="1">
    <location>
        <begin position="150"/>
        <end position="191"/>
    </location>
</feature>
<gene>
    <name evidence="3" type="ORF">CCAM_LOCUS14348</name>
</gene>
<dbReference type="EMBL" id="OOIL02001115">
    <property type="protein sequence ID" value="VFQ72572.1"/>
    <property type="molecule type" value="Genomic_DNA"/>
</dbReference>